<dbReference type="AlphaFoldDB" id="A0A812H4C4"/>
<sequence>METAAFVVAGPSPAVFATPAPARGLPRQSARQWQGAAGPCAAAAAAAVSAAVTRRARNARIARSAKLSDNPWEDINKRNRVEGQTQAGAPWFMPGWGGELDQDPDDEEELDRKKPVEESVCLGKLAPEIYEHQ</sequence>
<feature type="compositionally biased region" description="Acidic residues" evidence="1">
    <location>
        <begin position="100"/>
        <end position="109"/>
    </location>
</feature>
<reference evidence="2" key="1">
    <citation type="submission" date="2021-02" db="EMBL/GenBank/DDBJ databases">
        <authorList>
            <person name="Dougan E. K."/>
            <person name="Rhodes N."/>
            <person name="Thang M."/>
            <person name="Chan C."/>
        </authorList>
    </citation>
    <scope>NUCLEOTIDE SEQUENCE</scope>
</reference>
<proteinExistence type="predicted"/>
<organism evidence="2 3">
    <name type="scientific">Symbiodinium natans</name>
    <dbReference type="NCBI Taxonomy" id="878477"/>
    <lineage>
        <taxon>Eukaryota</taxon>
        <taxon>Sar</taxon>
        <taxon>Alveolata</taxon>
        <taxon>Dinophyceae</taxon>
        <taxon>Suessiales</taxon>
        <taxon>Symbiodiniaceae</taxon>
        <taxon>Symbiodinium</taxon>
    </lineage>
</organism>
<gene>
    <name evidence="2" type="primary">FXR2</name>
    <name evidence="2" type="ORF">SNAT2548_LOCUS1467</name>
</gene>
<evidence type="ECO:0000256" key="1">
    <source>
        <dbReference type="SAM" id="MobiDB-lite"/>
    </source>
</evidence>
<accession>A0A812H4C4</accession>
<comment type="caution">
    <text evidence="2">The sequence shown here is derived from an EMBL/GenBank/DDBJ whole genome shotgun (WGS) entry which is preliminary data.</text>
</comment>
<evidence type="ECO:0000313" key="2">
    <source>
        <dbReference type="EMBL" id="CAE6947959.1"/>
    </source>
</evidence>
<dbReference type="EMBL" id="CAJNDS010000081">
    <property type="protein sequence ID" value="CAE6947959.1"/>
    <property type="molecule type" value="Genomic_DNA"/>
</dbReference>
<keyword evidence="3" id="KW-1185">Reference proteome</keyword>
<protein>
    <submittedName>
        <fullName evidence="2">FXR2 protein</fullName>
    </submittedName>
</protein>
<dbReference type="Proteomes" id="UP000604046">
    <property type="component" value="Unassembled WGS sequence"/>
</dbReference>
<name>A0A812H4C4_9DINO</name>
<feature type="region of interest" description="Disordered" evidence="1">
    <location>
        <begin position="82"/>
        <end position="117"/>
    </location>
</feature>
<evidence type="ECO:0000313" key="3">
    <source>
        <dbReference type="Proteomes" id="UP000604046"/>
    </source>
</evidence>